<name>A0A8S2RR54_9BILA</name>
<protein>
    <submittedName>
        <fullName evidence="2">Uncharacterized protein</fullName>
    </submittedName>
</protein>
<accession>A0A8S2RR54</accession>
<evidence type="ECO:0000313" key="1">
    <source>
        <dbReference type="EMBL" id="CAF1367835.1"/>
    </source>
</evidence>
<proteinExistence type="predicted"/>
<dbReference type="EMBL" id="CAJOBA010045460">
    <property type="protein sequence ID" value="CAF4177151.1"/>
    <property type="molecule type" value="Genomic_DNA"/>
</dbReference>
<dbReference type="Proteomes" id="UP000677228">
    <property type="component" value="Unassembled WGS sequence"/>
</dbReference>
<evidence type="ECO:0000313" key="2">
    <source>
        <dbReference type="EMBL" id="CAF4177151.1"/>
    </source>
</evidence>
<dbReference type="Proteomes" id="UP000682733">
    <property type="component" value="Unassembled WGS sequence"/>
</dbReference>
<sequence>MGDHFRRSNHKFSLSSTIQLPLAIHPSFNVYTFNSGQFDFLINHLEINIAQKLCHIAVQLSYGSVFNNQIDSLRLSIQSAKATVESLLNLYIQAVNADIEAHDLLNQLTNLPLLMPHEIARTIVEICQSTPYLKTFYKSKSGLTLSFPQFNAKKKRYRLITLMGSSLVKAAIDRTISFFSNPALYLSAVENFIGDFMSCLPSTDETNSPQISIDKKVLIEDMLKRTRIEVDFETINRASFMESIPSRYRNEETMLTGTIIINKKVRNPISVEIIF</sequence>
<organism evidence="2 3">
    <name type="scientific">Didymodactylos carnosus</name>
    <dbReference type="NCBI Taxonomy" id="1234261"/>
    <lineage>
        <taxon>Eukaryota</taxon>
        <taxon>Metazoa</taxon>
        <taxon>Spiralia</taxon>
        <taxon>Gnathifera</taxon>
        <taxon>Rotifera</taxon>
        <taxon>Eurotatoria</taxon>
        <taxon>Bdelloidea</taxon>
        <taxon>Philodinida</taxon>
        <taxon>Philodinidae</taxon>
        <taxon>Didymodactylos</taxon>
    </lineage>
</organism>
<gene>
    <name evidence="1" type="ORF">OVA965_LOCUS31530</name>
    <name evidence="2" type="ORF">TMI583_LOCUS32363</name>
</gene>
<dbReference type="EMBL" id="CAJNOK010023798">
    <property type="protein sequence ID" value="CAF1367835.1"/>
    <property type="molecule type" value="Genomic_DNA"/>
</dbReference>
<comment type="caution">
    <text evidence="2">The sequence shown here is derived from an EMBL/GenBank/DDBJ whole genome shotgun (WGS) entry which is preliminary data.</text>
</comment>
<evidence type="ECO:0000313" key="3">
    <source>
        <dbReference type="Proteomes" id="UP000682733"/>
    </source>
</evidence>
<reference evidence="2" key="1">
    <citation type="submission" date="2021-02" db="EMBL/GenBank/DDBJ databases">
        <authorList>
            <person name="Nowell W R."/>
        </authorList>
    </citation>
    <scope>NUCLEOTIDE SEQUENCE</scope>
</reference>
<dbReference type="AlphaFoldDB" id="A0A8S2RR54"/>